<dbReference type="KEGG" id="pbj:VN24_04875"/>
<dbReference type="RefSeq" id="WP_045669496.1">
    <property type="nucleotide sequence ID" value="NZ_CP011058.1"/>
</dbReference>
<keyword evidence="8" id="KW-1185">Reference proteome</keyword>
<reference evidence="8" key="2">
    <citation type="submission" date="2015-03" db="EMBL/GenBank/DDBJ databases">
        <title>Genome sequence of Paenibacillus beijingensis strain DSM 24997T.</title>
        <authorList>
            <person name="Kwak Y."/>
            <person name="Shin J.-H."/>
        </authorList>
    </citation>
    <scope>NUCLEOTIDE SEQUENCE [LARGE SCALE GENOMIC DNA]</scope>
    <source>
        <strain evidence="8">DSM 24997</strain>
    </source>
</reference>
<evidence type="ECO:0000256" key="3">
    <source>
        <dbReference type="ARBA" id="ARBA00023295"/>
    </source>
</evidence>
<evidence type="ECO:0000313" key="7">
    <source>
        <dbReference type="EMBL" id="AJY74060.1"/>
    </source>
</evidence>
<gene>
    <name evidence="7" type="ORF">VN24_04875</name>
</gene>
<dbReference type="Proteomes" id="UP000032633">
    <property type="component" value="Chromosome"/>
</dbReference>
<dbReference type="OrthoDB" id="9805159at2"/>
<dbReference type="Gene3D" id="2.60.40.1180">
    <property type="entry name" value="Golgi alpha-mannosidase II"/>
    <property type="match status" value="1"/>
</dbReference>
<dbReference type="InterPro" id="IPR013780">
    <property type="entry name" value="Glyco_hydro_b"/>
</dbReference>
<dbReference type="EMBL" id="CP011058">
    <property type="protein sequence ID" value="AJY74060.1"/>
    <property type="molecule type" value="Genomic_DNA"/>
</dbReference>
<dbReference type="GO" id="GO:0009313">
    <property type="term" value="P:oligosaccharide catabolic process"/>
    <property type="evidence" value="ECO:0007669"/>
    <property type="project" value="TreeGrafter"/>
</dbReference>
<dbReference type="Pfam" id="PF00128">
    <property type="entry name" value="Alpha-amylase"/>
    <property type="match status" value="1"/>
</dbReference>
<dbReference type="FunFam" id="2.60.40.1180:FF:000007">
    <property type="entry name" value="Sucrose isomerase"/>
    <property type="match status" value="1"/>
</dbReference>
<proteinExistence type="inferred from homology"/>
<dbReference type="FunFam" id="3.90.400.10:FF:000002">
    <property type="entry name" value="Sucrose isomerase"/>
    <property type="match status" value="1"/>
</dbReference>
<keyword evidence="2" id="KW-0378">Hydrolase</keyword>
<evidence type="ECO:0000256" key="4">
    <source>
        <dbReference type="ARBA" id="ARBA00036217"/>
    </source>
</evidence>
<comment type="catalytic activity">
    <reaction evidence="4">
        <text>Hydrolysis of (1-&gt;6)-alpha-D-glucosidic linkages in some oligosaccharides produced from starch and glycogen by alpha-amylase, and in isomaltose.</text>
        <dbReference type="EC" id="3.2.1.10"/>
    </reaction>
</comment>
<evidence type="ECO:0000313" key="8">
    <source>
        <dbReference type="Proteomes" id="UP000032633"/>
    </source>
</evidence>
<name>A0A0D5NFY6_9BACL</name>
<dbReference type="InterPro" id="IPR006047">
    <property type="entry name" value="GH13_cat_dom"/>
</dbReference>
<comment type="similarity">
    <text evidence="1">Belongs to the glycosyl hydrolase 13 family.</text>
</comment>
<dbReference type="GO" id="GO:0004556">
    <property type="term" value="F:alpha-amylase activity"/>
    <property type="evidence" value="ECO:0007669"/>
    <property type="project" value="TreeGrafter"/>
</dbReference>
<keyword evidence="3" id="KW-0326">Glycosidase</keyword>
<protein>
    <recommendedName>
        <fullName evidence="5">oligo-1,6-glucosidase</fullName>
        <ecNumber evidence="5">3.2.1.10</ecNumber>
    </recommendedName>
</protein>
<dbReference type="CDD" id="cd11333">
    <property type="entry name" value="AmyAc_SI_OligoGlu_DGase"/>
    <property type="match status" value="1"/>
</dbReference>
<dbReference type="InterPro" id="IPR045857">
    <property type="entry name" value="O16G_dom_2"/>
</dbReference>
<evidence type="ECO:0000256" key="2">
    <source>
        <dbReference type="ARBA" id="ARBA00022801"/>
    </source>
</evidence>
<evidence type="ECO:0000256" key="5">
    <source>
        <dbReference type="ARBA" id="ARBA00038939"/>
    </source>
</evidence>
<dbReference type="SUPFAM" id="SSF51445">
    <property type="entry name" value="(Trans)glycosidases"/>
    <property type="match status" value="1"/>
</dbReference>
<dbReference type="FunFam" id="3.20.20.80:FF:000064">
    <property type="entry name" value="Oligo-1,6-glucosidase"/>
    <property type="match status" value="2"/>
</dbReference>
<dbReference type="InterPro" id="IPR056300">
    <property type="entry name" value="SusG-like_C"/>
</dbReference>
<dbReference type="EC" id="3.2.1.10" evidence="5"/>
<evidence type="ECO:0000256" key="1">
    <source>
        <dbReference type="ARBA" id="ARBA00008061"/>
    </source>
</evidence>
<reference evidence="7 8" key="1">
    <citation type="journal article" date="2015" name="J. Biotechnol.">
        <title>Complete genome sequence of Paenibacillus beijingensis 7188(T) (=DSM 24997(T)), a novel rhizobacterium from jujube garden soil.</title>
        <authorList>
            <person name="Kwak Y."/>
            <person name="Shin J.H."/>
        </authorList>
    </citation>
    <scope>NUCLEOTIDE SEQUENCE [LARGE SCALE GENOMIC DNA]</scope>
    <source>
        <strain evidence="7 8">DSM 24997</strain>
    </source>
</reference>
<dbReference type="Gene3D" id="3.20.20.80">
    <property type="entry name" value="Glycosidases"/>
    <property type="match status" value="1"/>
</dbReference>
<dbReference type="HOGENOM" id="CLU_006462_2_3_9"/>
<dbReference type="PANTHER" id="PTHR10357">
    <property type="entry name" value="ALPHA-AMYLASE FAMILY MEMBER"/>
    <property type="match status" value="1"/>
</dbReference>
<dbReference type="AlphaFoldDB" id="A0A0D5NFY6"/>
<evidence type="ECO:0000259" key="6">
    <source>
        <dbReference type="SMART" id="SM00642"/>
    </source>
</evidence>
<feature type="domain" description="Glycosyl hydrolase family 13 catalytic" evidence="6">
    <location>
        <begin position="13"/>
        <end position="421"/>
    </location>
</feature>
<dbReference type="Gene3D" id="3.90.400.10">
    <property type="entry name" value="Oligo-1,6-glucosidase, Domain 2"/>
    <property type="match status" value="1"/>
</dbReference>
<dbReference type="Pfam" id="PF23915">
    <property type="entry name" value="SusG_C"/>
    <property type="match status" value="1"/>
</dbReference>
<accession>A0A0D5NFY6</accession>
<organism evidence="7 8">
    <name type="scientific">Paenibacillus beijingensis</name>
    <dbReference type="NCBI Taxonomy" id="1126833"/>
    <lineage>
        <taxon>Bacteria</taxon>
        <taxon>Bacillati</taxon>
        <taxon>Bacillota</taxon>
        <taxon>Bacilli</taxon>
        <taxon>Bacillales</taxon>
        <taxon>Paenibacillaceae</taxon>
        <taxon>Paenibacillus</taxon>
    </lineage>
</organism>
<dbReference type="NCBIfam" id="NF008183">
    <property type="entry name" value="PRK10933.1"/>
    <property type="match status" value="1"/>
</dbReference>
<dbReference type="InterPro" id="IPR017853">
    <property type="entry name" value="GH"/>
</dbReference>
<dbReference type="SMART" id="SM00642">
    <property type="entry name" value="Aamy"/>
    <property type="match status" value="1"/>
</dbReference>
<dbReference type="PANTHER" id="PTHR10357:SF184">
    <property type="entry name" value="OLIGO-1,6-GLUCOSIDASE 1"/>
    <property type="match status" value="1"/>
</dbReference>
<sequence length="566" mass="65970">MNKSWWKEAVVYQVYPRSFRDSDGDGIGDLNGITEKLDYLQDLGVDVIWLGPVYQSPNDDNGYDVSDYYQIMDEFGTMADWEQLRDEIHRRGMKVMMDIVLNHTSDEHEWFKASRQKGDNPYRDYYYWGINDDGREPNNWESFFGGPAWEYDDVAEAYYLHLFSKKQPDLNWGNPRVRQSMYGMMRFWLDKGVDGFRLDAVNLLSKPEGLPDAESMSPDKQIAPCGHLIVNGKEIHPIFQEMNREVFSRYPMFTVAEMAGVSAEEGLLYTDSSRKELDSLIVFEHMDVDNGPGGRWDTIPFHLPSFKRIMSSWQTTLHGKGWSGLYLNNHDQPRVLSRWGNDTEYRTESAKMFATCIQMMQGTPYIYQGEEIGMTNIRFDRIEDYRDVETLNFYRIETGEKCRSHDEVMKDIYLKSRDNARTPMQWDDSAGAGFGSETPWINVNPNYTQINVKQALSDPNSILHYYRELIRLRKRHEIIVYGDYTLLLDDHPDVFAYKRTLEDQVLLVITNFSGRGQTVRLEEPVLTQEQLISNYPDTGESISELQLRPFEARVYLCQTALSETSF</sequence>
<dbReference type="GO" id="GO:0004574">
    <property type="term" value="F:oligo-1,6-glucosidase activity"/>
    <property type="evidence" value="ECO:0007669"/>
    <property type="project" value="UniProtKB-EC"/>
</dbReference>
<dbReference type="PATRIC" id="fig|1126833.4.peg.1077"/>
<dbReference type="STRING" id="1126833.VN24_04875"/>
<dbReference type="SUPFAM" id="SSF51011">
    <property type="entry name" value="Glycosyl hydrolase domain"/>
    <property type="match status" value="1"/>
</dbReference>